<name>A0A009I9E9_ACIB9</name>
<gene>
    <name evidence="2" type="ORF">J512_4382</name>
    <name evidence="1" type="ORF">J512_4387</name>
</gene>
<proteinExistence type="predicted"/>
<reference evidence="2 3" key="1">
    <citation type="submission" date="2014-02" db="EMBL/GenBank/DDBJ databases">
        <title>Comparative genomics and transcriptomics to identify genetic mechanisms underlying the emergence of carbapenem resistant Acinetobacter baumannii (CRAb).</title>
        <authorList>
            <person name="Harris A.D."/>
            <person name="Johnson K.J."/>
            <person name="George J."/>
            <person name="Shefchek K."/>
            <person name="Daugherty S.C."/>
            <person name="Parankush S."/>
            <person name="Sadzewicz L."/>
            <person name="Tallon L."/>
            <person name="Sengamalay N."/>
            <person name="Hazen T.H."/>
            <person name="Rasko D.A."/>
        </authorList>
    </citation>
    <scope>NUCLEOTIDE SEQUENCE [LARGE SCALE GENOMIC DNA]</scope>
    <source>
        <strain evidence="2 3">1295743</strain>
    </source>
</reference>
<feature type="non-terminal residue" evidence="2">
    <location>
        <position position="99"/>
    </location>
</feature>
<dbReference type="EMBL" id="JEWH01000151">
    <property type="protein sequence ID" value="EXB00424.1"/>
    <property type="molecule type" value="Genomic_DNA"/>
</dbReference>
<evidence type="ECO:0000313" key="3">
    <source>
        <dbReference type="Proteomes" id="UP000020595"/>
    </source>
</evidence>
<evidence type="ECO:0000313" key="2">
    <source>
        <dbReference type="EMBL" id="EXB00508.1"/>
    </source>
</evidence>
<organism evidence="2 3">
    <name type="scientific">Acinetobacter baumannii (strain 1295743)</name>
    <dbReference type="NCBI Taxonomy" id="1310613"/>
    <lineage>
        <taxon>Bacteria</taxon>
        <taxon>Pseudomonadati</taxon>
        <taxon>Pseudomonadota</taxon>
        <taxon>Gammaproteobacteria</taxon>
        <taxon>Moraxellales</taxon>
        <taxon>Moraxellaceae</taxon>
        <taxon>Acinetobacter</taxon>
        <taxon>Acinetobacter calcoaceticus/baumannii complex</taxon>
    </lineage>
</organism>
<comment type="caution">
    <text evidence="2">The sequence shown here is derived from an EMBL/GenBank/DDBJ whole genome shotgun (WGS) entry which is preliminary data.</text>
</comment>
<protein>
    <submittedName>
        <fullName evidence="2">Uncharacterized protein</fullName>
    </submittedName>
</protein>
<sequence>MSGKSYDPLVWFLLREVWQAVPKITWANLCELVAEATKLPTPSPDSVRKKSTAEKWRKNIRSYCRKADKTLSNVKCRLLDELYKEYEKLQKDRDEMLSH</sequence>
<dbReference type="EMBL" id="JEWH01000150">
    <property type="protein sequence ID" value="EXB00508.1"/>
    <property type="molecule type" value="Genomic_DNA"/>
</dbReference>
<dbReference type="AlphaFoldDB" id="A0A009I9E9"/>
<evidence type="ECO:0000313" key="1">
    <source>
        <dbReference type="EMBL" id="EXB00424.1"/>
    </source>
</evidence>
<dbReference type="Proteomes" id="UP000020595">
    <property type="component" value="Unassembled WGS sequence"/>
</dbReference>
<accession>A0A009I9E9</accession>